<proteinExistence type="predicted"/>
<reference evidence="1" key="1">
    <citation type="submission" date="2006-09" db="EMBL/GenBank/DDBJ databases">
        <title>Complete sequence of Rhodopseudomonas palustris BisA53.</title>
        <authorList>
            <consortium name="US DOE Joint Genome Institute"/>
            <person name="Copeland A."/>
            <person name="Lucas S."/>
            <person name="Lapidus A."/>
            <person name="Barry K."/>
            <person name="Detter J.C."/>
            <person name="Glavina del Rio T."/>
            <person name="Hammon N."/>
            <person name="Israni S."/>
            <person name="Dalin E."/>
            <person name="Tice H."/>
            <person name="Pitluck S."/>
            <person name="Chain P."/>
            <person name="Malfatti S."/>
            <person name="Shin M."/>
            <person name="Vergez L."/>
            <person name="Schmutz J."/>
            <person name="Larimer F."/>
            <person name="Land M."/>
            <person name="Hauser L."/>
            <person name="Pelletier D.A."/>
            <person name="Kyrpides N."/>
            <person name="Kim E."/>
            <person name="Harwood C.S."/>
            <person name="Oda Y."/>
            <person name="Richardson P."/>
        </authorList>
    </citation>
    <scope>NUCLEOTIDE SEQUENCE [LARGE SCALE GENOMIC DNA]</scope>
    <source>
        <strain evidence="1">BisA53</strain>
    </source>
</reference>
<organism evidence="1">
    <name type="scientific">Rhodopseudomonas palustris (strain BisA53)</name>
    <dbReference type="NCBI Taxonomy" id="316055"/>
    <lineage>
        <taxon>Bacteria</taxon>
        <taxon>Pseudomonadati</taxon>
        <taxon>Pseudomonadota</taxon>
        <taxon>Alphaproteobacteria</taxon>
        <taxon>Hyphomicrobiales</taxon>
        <taxon>Nitrobacteraceae</taxon>
        <taxon>Rhodopseudomonas</taxon>
    </lineage>
</organism>
<accession>Q07RI2</accession>
<name>Q07RI2_RHOP5</name>
<dbReference type="AlphaFoldDB" id="Q07RI2"/>
<dbReference type="KEGG" id="rpe:RPE_1502"/>
<dbReference type="HOGENOM" id="CLU_2438821_0_0_5"/>
<dbReference type="EMBL" id="CP000463">
    <property type="protein sequence ID" value="ABJ05452.1"/>
    <property type="molecule type" value="Genomic_DNA"/>
</dbReference>
<protein>
    <submittedName>
        <fullName evidence="1">Uncharacterized protein</fullName>
    </submittedName>
</protein>
<evidence type="ECO:0000313" key="1">
    <source>
        <dbReference type="EMBL" id="ABJ05452.1"/>
    </source>
</evidence>
<sequence length="90" mass="9510">MLAKCFNRLHDRPGAVTGAFLPGGGNYCRDDRAAAGTEPQGRRCARGGLDGLDGLAKNWQKANHASSPSLINIRDFGSQPWHLAHGPTGA</sequence>
<gene>
    <name evidence="1" type="ordered locus">RPE_1502</name>
</gene>
<dbReference type="STRING" id="316055.RPE_1502"/>